<keyword evidence="4" id="KW-1185">Reference proteome</keyword>
<dbReference type="Gene3D" id="3.40.50.200">
    <property type="entry name" value="Peptidase S8/S53 domain"/>
    <property type="match status" value="1"/>
</dbReference>
<dbReference type="Proteomes" id="UP001055057">
    <property type="component" value="Unassembled WGS sequence"/>
</dbReference>
<name>A0ABQ4U6W4_9HYPH</name>
<comment type="caution">
    <text evidence="1">Lacks conserved residue(s) required for the propagation of feature annotation.</text>
</comment>
<dbReference type="PROSITE" id="PS51892">
    <property type="entry name" value="SUBTILASE"/>
    <property type="match status" value="1"/>
</dbReference>
<evidence type="ECO:0000259" key="2">
    <source>
        <dbReference type="Pfam" id="PF00082"/>
    </source>
</evidence>
<comment type="similarity">
    <text evidence="1">Belongs to the peptidase S8 family.</text>
</comment>
<sequence length="111" mass="11814">MVGASDAPVNAGENVVVAVLDSSIVDHRSFNNAPAFEKTPTFNSLEIDLKNFISEIGDVIGHSTHTAATIFGRDINGTRIGVVRGVRKALISKILSKTDTCTTQIILDGMM</sequence>
<evidence type="ECO:0000313" key="4">
    <source>
        <dbReference type="Proteomes" id="UP001055057"/>
    </source>
</evidence>
<reference evidence="3" key="1">
    <citation type="journal article" date="2021" name="Front. Microbiol.">
        <title>Comprehensive Comparative Genomics and Phenotyping of Methylobacterium Species.</title>
        <authorList>
            <person name="Alessa O."/>
            <person name="Ogura Y."/>
            <person name="Fujitani Y."/>
            <person name="Takami H."/>
            <person name="Hayashi T."/>
            <person name="Sahin N."/>
            <person name="Tani A."/>
        </authorList>
    </citation>
    <scope>NUCLEOTIDE SEQUENCE</scope>
    <source>
        <strain evidence="3">DSM 23632</strain>
    </source>
</reference>
<evidence type="ECO:0000256" key="1">
    <source>
        <dbReference type="PROSITE-ProRule" id="PRU01240"/>
    </source>
</evidence>
<dbReference type="RefSeq" id="WP_238185340.1">
    <property type="nucleotide sequence ID" value="NZ_BPRB01000382.1"/>
</dbReference>
<reference evidence="3" key="2">
    <citation type="submission" date="2021-08" db="EMBL/GenBank/DDBJ databases">
        <authorList>
            <person name="Tani A."/>
            <person name="Ola A."/>
            <person name="Ogura Y."/>
            <person name="Katsura K."/>
            <person name="Hayashi T."/>
        </authorList>
    </citation>
    <scope>NUCLEOTIDE SEQUENCE</scope>
    <source>
        <strain evidence="3">DSM 23632</strain>
    </source>
</reference>
<feature type="domain" description="Peptidase S8/S53" evidence="2">
    <location>
        <begin position="12"/>
        <end position="109"/>
    </location>
</feature>
<protein>
    <recommendedName>
        <fullName evidence="2">Peptidase S8/S53 domain-containing protein</fullName>
    </recommendedName>
</protein>
<dbReference type="Pfam" id="PF00082">
    <property type="entry name" value="Peptidase_S8"/>
    <property type="match status" value="1"/>
</dbReference>
<organism evidence="3 4">
    <name type="scientific">Methylobacterium trifolii</name>
    <dbReference type="NCBI Taxonomy" id="1003092"/>
    <lineage>
        <taxon>Bacteria</taxon>
        <taxon>Pseudomonadati</taxon>
        <taxon>Pseudomonadota</taxon>
        <taxon>Alphaproteobacteria</taxon>
        <taxon>Hyphomicrobiales</taxon>
        <taxon>Methylobacteriaceae</taxon>
        <taxon>Methylobacterium</taxon>
    </lineage>
</organism>
<dbReference type="EMBL" id="BPRB01000382">
    <property type="protein sequence ID" value="GJE62704.1"/>
    <property type="molecule type" value="Genomic_DNA"/>
</dbReference>
<gene>
    <name evidence="3" type="ORF">MPOCJGCO_4839</name>
</gene>
<comment type="caution">
    <text evidence="3">The sequence shown here is derived from an EMBL/GenBank/DDBJ whole genome shotgun (WGS) entry which is preliminary data.</text>
</comment>
<dbReference type="InterPro" id="IPR036852">
    <property type="entry name" value="Peptidase_S8/S53_dom_sf"/>
</dbReference>
<accession>A0ABQ4U6W4</accession>
<evidence type="ECO:0000313" key="3">
    <source>
        <dbReference type="EMBL" id="GJE62704.1"/>
    </source>
</evidence>
<dbReference type="SUPFAM" id="SSF52743">
    <property type="entry name" value="Subtilisin-like"/>
    <property type="match status" value="1"/>
</dbReference>
<proteinExistence type="inferred from homology"/>
<dbReference type="InterPro" id="IPR000209">
    <property type="entry name" value="Peptidase_S8/S53_dom"/>
</dbReference>